<comment type="caution">
    <text evidence="1">The sequence shown here is derived from an EMBL/GenBank/DDBJ whole genome shotgun (WGS) entry which is preliminary data.</text>
</comment>
<dbReference type="AlphaFoldDB" id="A0AAV7U8K5"/>
<proteinExistence type="predicted"/>
<protein>
    <submittedName>
        <fullName evidence="1">Uncharacterized protein</fullName>
    </submittedName>
</protein>
<accession>A0AAV7U8K5</accession>
<name>A0AAV7U8K5_PLEWA</name>
<evidence type="ECO:0000313" key="2">
    <source>
        <dbReference type="Proteomes" id="UP001066276"/>
    </source>
</evidence>
<evidence type="ECO:0000313" key="1">
    <source>
        <dbReference type="EMBL" id="KAJ1185350.1"/>
    </source>
</evidence>
<dbReference type="EMBL" id="JANPWB010000005">
    <property type="protein sequence ID" value="KAJ1185350.1"/>
    <property type="molecule type" value="Genomic_DNA"/>
</dbReference>
<sequence>MAYLTGVLFPRLSETGVQVLESDLTLEEVKVAYQSLPLGKSPGNDGFTTERYQTFAITLTLRLFDAHADLLLQVISLYIDFTGYANGDELMKTTEEFLSAC</sequence>
<organism evidence="1 2">
    <name type="scientific">Pleurodeles waltl</name>
    <name type="common">Iberian ribbed newt</name>
    <dbReference type="NCBI Taxonomy" id="8319"/>
    <lineage>
        <taxon>Eukaryota</taxon>
        <taxon>Metazoa</taxon>
        <taxon>Chordata</taxon>
        <taxon>Craniata</taxon>
        <taxon>Vertebrata</taxon>
        <taxon>Euteleostomi</taxon>
        <taxon>Amphibia</taxon>
        <taxon>Batrachia</taxon>
        <taxon>Caudata</taxon>
        <taxon>Salamandroidea</taxon>
        <taxon>Salamandridae</taxon>
        <taxon>Pleurodelinae</taxon>
        <taxon>Pleurodeles</taxon>
    </lineage>
</organism>
<reference evidence="1" key="1">
    <citation type="journal article" date="2022" name="bioRxiv">
        <title>Sequencing and chromosome-scale assembly of the giantPleurodeles waltlgenome.</title>
        <authorList>
            <person name="Brown T."/>
            <person name="Elewa A."/>
            <person name="Iarovenko S."/>
            <person name="Subramanian E."/>
            <person name="Araus A.J."/>
            <person name="Petzold A."/>
            <person name="Susuki M."/>
            <person name="Suzuki K.-i.T."/>
            <person name="Hayashi T."/>
            <person name="Toyoda A."/>
            <person name="Oliveira C."/>
            <person name="Osipova E."/>
            <person name="Leigh N.D."/>
            <person name="Simon A."/>
            <person name="Yun M.H."/>
        </authorList>
    </citation>
    <scope>NUCLEOTIDE SEQUENCE</scope>
    <source>
        <strain evidence="1">20211129_DDA</strain>
        <tissue evidence="1">Liver</tissue>
    </source>
</reference>
<gene>
    <name evidence="1" type="ORF">NDU88_002143</name>
</gene>
<dbReference type="Proteomes" id="UP001066276">
    <property type="component" value="Chromosome 3_1"/>
</dbReference>
<keyword evidence="2" id="KW-1185">Reference proteome</keyword>